<dbReference type="AlphaFoldDB" id="A0A081CAL3"/>
<evidence type="ECO:0000313" key="1">
    <source>
        <dbReference type="EMBL" id="GAK61618.1"/>
    </source>
</evidence>
<dbReference type="EMBL" id="DF820481">
    <property type="protein sequence ID" value="GAK61618.1"/>
    <property type="molecule type" value="Genomic_DNA"/>
</dbReference>
<dbReference type="STRING" id="1499967.U27_01519"/>
<gene>
    <name evidence="1" type="ORF">U27_01519</name>
</gene>
<keyword evidence="2" id="KW-1185">Reference proteome</keyword>
<reference evidence="1" key="1">
    <citation type="journal article" date="2015" name="PeerJ">
        <title>First genomic representation of candidate bacterial phylum KSB3 points to enhanced environmental sensing as a trigger of wastewater bulking.</title>
        <authorList>
            <person name="Sekiguchi Y."/>
            <person name="Ohashi A."/>
            <person name="Parks D.H."/>
            <person name="Yamauchi T."/>
            <person name="Tyson G.W."/>
            <person name="Hugenholtz P."/>
        </authorList>
    </citation>
    <scope>NUCLEOTIDE SEQUENCE [LARGE SCALE GENOMIC DNA]</scope>
</reference>
<protein>
    <submittedName>
        <fullName evidence="1">Uncharacterized protein</fullName>
    </submittedName>
</protein>
<dbReference type="HOGENOM" id="CLU_2680181_0_0_0"/>
<organism evidence="1">
    <name type="scientific">Vecturithrix granuli</name>
    <dbReference type="NCBI Taxonomy" id="1499967"/>
    <lineage>
        <taxon>Bacteria</taxon>
        <taxon>Candidatus Moduliflexota</taxon>
        <taxon>Candidatus Vecturitrichia</taxon>
        <taxon>Candidatus Vecturitrichales</taxon>
        <taxon>Candidatus Vecturitrichaceae</taxon>
        <taxon>Candidatus Vecturithrix</taxon>
    </lineage>
</organism>
<name>A0A081CAL3_VECG1</name>
<evidence type="ECO:0000313" key="2">
    <source>
        <dbReference type="Proteomes" id="UP000030661"/>
    </source>
</evidence>
<accession>A0A081CAL3</accession>
<sequence>MNAVRVIKTVESTDVYELASYIGQRVEIIIFPLSDGKQEPAEEDMEARQARFFEIIEQCAGTVTPWTREELYAR</sequence>
<dbReference type="Proteomes" id="UP000030661">
    <property type="component" value="Unassembled WGS sequence"/>
</dbReference>
<proteinExistence type="predicted"/>